<protein>
    <submittedName>
        <fullName evidence="2">Uncharacterized protein</fullName>
    </submittedName>
</protein>
<feature type="compositionally biased region" description="Polar residues" evidence="1">
    <location>
        <begin position="255"/>
        <end position="266"/>
    </location>
</feature>
<dbReference type="AlphaFoldDB" id="A0A9P7FRK3"/>
<gene>
    <name evidence="2" type="ORF">H0H81_000193</name>
</gene>
<comment type="caution">
    <text evidence="2">The sequence shown here is derived from an EMBL/GenBank/DDBJ whole genome shotgun (WGS) entry which is preliminary data.</text>
</comment>
<name>A0A9P7FRK3_9AGAR</name>
<evidence type="ECO:0000313" key="2">
    <source>
        <dbReference type="EMBL" id="KAG5634968.1"/>
    </source>
</evidence>
<feature type="compositionally biased region" description="Basic and acidic residues" evidence="1">
    <location>
        <begin position="213"/>
        <end position="231"/>
    </location>
</feature>
<dbReference type="OrthoDB" id="3032433at2759"/>
<dbReference type="EMBL" id="JABCKI010006219">
    <property type="protein sequence ID" value="KAG5634968.1"/>
    <property type="molecule type" value="Genomic_DNA"/>
</dbReference>
<evidence type="ECO:0000313" key="3">
    <source>
        <dbReference type="Proteomes" id="UP000717328"/>
    </source>
</evidence>
<sequence>MASSTRYSLRTHSAATAVVTGEQLIQSVPSVPGAFPPASQPDGGSPRSARDTRSYRDAAASRLPSPVPQRDGDPASSGSEAGGDGRQPSAVNFSLGAVIDRSLGGRTSNSIVRVHARAESPKINKVLFNKEITVAFAQKSIANNVNGDGDNDRPITVDSAIGSSLASIDIAEPSTKVKGKGPDPMNWGGIDLRDDEIDVDIQHEQLNSWACKKRNEPSKARDTVPETHSNKGTEGARMAPTAVERIEHALEGSKLSGSPVTTSNDDSGPWAQLAPNSYLGAAIRGLTGDGGDPGDPSPLYSSSGDESDHGTSSDESGGGRRAKRSKKSKKKKTKSLLKPVAPREYDGSPDSRNYHRFITEGTDYVQSGKVEE</sequence>
<reference evidence="2" key="2">
    <citation type="submission" date="2021-10" db="EMBL/GenBank/DDBJ databases">
        <title>Phylogenomics reveals ancestral predisposition of the termite-cultivated fungus Termitomyces towards a domesticated lifestyle.</title>
        <authorList>
            <person name="Auxier B."/>
            <person name="Grum-Grzhimaylo A."/>
            <person name="Cardenas M.E."/>
            <person name="Lodge J.D."/>
            <person name="Laessoe T."/>
            <person name="Pedersen O."/>
            <person name="Smith M.E."/>
            <person name="Kuyper T.W."/>
            <person name="Franco-Molano E.A."/>
            <person name="Baroni T.J."/>
            <person name="Aanen D.K."/>
        </authorList>
    </citation>
    <scope>NUCLEOTIDE SEQUENCE</scope>
    <source>
        <strain evidence="2">D49</strain>
    </source>
</reference>
<reference evidence="2" key="1">
    <citation type="submission" date="2021-02" db="EMBL/GenBank/DDBJ databases">
        <authorList>
            <person name="Nieuwenhuis M."/>
            <person name="Van De Peppel L.J.J."/>
        </authorList>
    </citation>
    <scope>NUCLEOTIDE SEQUENCE</scope>
    <source>
        <strain evidence="2">D49</strain>
    </source>
</reference>
<accession>A0A9P7FRK3</accession>
<keyword evidence="3" id="KW-1185">Reference proteome</keyword>
<proteinExistence type="predicted"/>
<feature type="region of interest" description="Disordered" evidence="1">
    <location>
        <begin position="251"/>
        <end position="372"/>
    </location>
</feature>
<feature type="region of interest" description="Disordered" evidence="1">
    <location>
        <begin position="28"/>
        <end position="89"/>
    </location>
</feature>
<feature type="region of interest" description="Disordered" evidence="1">
    <location>
        <begin position="208"/>
        <end position="238"/>
    </location>
</feature>
<organism evidence="2 3">
    <name type="scientific">Sphagnurus paluster</name>
    <dbReference type="NCBI Taxonomy" id="117069"/>
    <lineage>
        <taxon>Eukaryota</taxon>
        <taxon>Fungi</taxon>
        <taxon>Dikarya</taxon>
        <taxon>Basidiomycota</taxon>
        <taxon>Agaricomycotina</taxon>
        <taxon>Agaricomycetes</taxon>
        <taxon>Agaricomycetidae</taxon>
        <taxon>Agaricales</taxon>
        <taxon>Tricholomatineae</taxon>
        <taxon>Lyophyllaceae</taxon>
        <taxon>Sphagnurus</taxon>
    </lineage>
</organism>
<evidence type="ECO:0000256" key="1">
    <source>
        <dbReference type="SAM" id="MobiDB-lite"/>
    </source>
</evidence>
<dbReference type="Proteomes" id="UP000717328">
    <property type="component" value="Unassembled WGS sequence"/>
</dbReference>
<feature type="compositionally biased region" description="Basic residues" evidence="1">
    <location>
        <begin position="320"/>
        <end position="335"/>
    </location>
</feature>